<keyword evidence="16" id="KW-1185">Reference proteome</keyword>
<keyword evidence="7 15" id="KW-0418">Kinase</keyword>
<gene>
    <name evidence="15" type="ORF">FHS94_001200</name>
</gene>
<keyword evidence="9" id="KW-0902">Two-component regulatory system</keyword>
<feature type="transmembrane region" description="Helical" evidence="12">
    <location>
        <begin position="165"/>
        <end position="188"/>
    </location>
</feature>
<dbReference type="InterPro" id="IPR003594">
    <property type="entry name" value="HATPase_dom"/>
</dbReference>
<dbReference type="InterPro" id="IPR004358">
    <property type="entry name" value="Sig_transdc_His_kin-like_C"/>
</dbReference>
<proteinExistence type="predicted"/>
<evidence type="ECO:0000256" key="10">
    <source>
        <dbReference type="ARBA" id="ARBA00023136"/>
    </source>
</evidence>
<evidence type="ECO:0000256" key="8">
    <source>
        <dbReference type="ARBA" id="ARBA00022989"/>
    </source>
</evidence>
<dbReference type="SUPFAM" id="SSF55874">
    <property type="entry name" value="ATPase domain of HSP90 chaperone/DNA topoisomerase II/histidine kinase"/>
    <property type="match status" value="1"/>
</dbReference>
<evidence type="ECO:0000313" key="15">
    <source>
        <dbReference type="EMBL" id="MBB5714369.1"/>
    </source>
</evidence>
<organism evidence="15 16">
    <name type="scientific">Sphingomonas aerophila</name>
    <dbReference type="NCBI Taxonomy" id="1344948"/>
    <lineage>
        <taxon>Bacteria</taxon>
        <taxon>Pseudomonadati</taxon>
        <taxon>Pseudomonadota</taxon>
        <taxon>Alphaproteobacteria</taxon>
        <taxon>Sphingomonadales</taxon>
        <taxon>Sphingomonadaceae</taxon>
        <taxon>Sphingomonas</taxon>
    </lineage>
</organism>
<evidence type="ECO:0000256" key="11">
    <source>
        <dbReference type="SAM" id="MobiDB-lite"/>
    </source>
</evidence>
<dbReference type="Pfam" id="PF02518">
    <property type="entry name" value="HATPase_c"/>
    <property type="match status" value="1"/>
</dbReference>
<dbReference type="EMBL" id="JACIJK010000003">
    <property type="protein sequence ID" value="MBB5714369.1"/>
    <property type="molecule type" value="Genomic_DNA"/>
</dbReference>
<protein>
    <recommendedName>
        <fullName evidence="3">histidine kinase</fullName>
        <ecNumber evidence="3">2.7.13.3</ecNumber>
    </recommendedName>
</protein>
<dbReference type="RefSeq" id="WP_343055183.1">
    <property type="nucleotide sequence ID" value="NZ_JACIJK010000003.1"/>
</dbReference>
<evidence type="ECO:0000259" key="13">
    <source>
        <dbReference type="PROSITE" id="PS50109"/>
    </source>
</evidence>
<keyword evidence="4" id="KW-0597">Phosphoprotein</keyword>
<evidence type="ECO:0000256" key="12">
    <source>
        <dbReference type="SAM" id="Phobius"/>
    </source>
</evidence>
<dbReference type="GO" id="GO:0004673">
    <property type="term" value="F:protein histidine kinase activity"/>
    <property type="evidence" value="ECO:0007669"/>
    <property type="project" value="UniProtKB-EC"/>
</dbReference>
<dbReference type="PROSITE" id="PS50885">
    <property type="entry name" value="HAMP"/>
    <property type="match status" value="1"/>
</dbReference>
<dbReference type="PRINTS" id="PR00344">
    <property type="entry name" value="BCTRLSENSOR"/>
</dbReference>
<evidence type="ECO:0000256" key="9">
    <source>
        <dbReference type="ARBA" id="ARBA00023012"/>
    </source>
</evidence>
<dbReference type="InterPro" id="IPR003660">
    <property type="entry name" value="HAMP_dom"/>
</dbReference>
<evidence type="ECO:0000256" key="6">
    <source>
        <dbReference type="ARBA" id="ARBA00022692"/>
    </source>
</evidence>
<dbReference type="GO" id="GO:0000160">
    <property type="term" value="P:phosphorelay signal transduction system"/>
    <property type="evidence" value="ECO:0007669"/>
    <property type="project" value="UniProtKB-KW"/>
</dbReference>
<feature type="domain" description="HAMP" evidence="14">
    <location>
        <begin position="189"/>
        <end position="240"/>
    </location>
</feature>
<feature type="region of interest" description="Disordered" evidence="11">
    <location>
        <begin position="104"/>
        <end position="132"/>
    </location>
</feature>
<comment type="caution">
    <text evidence="15">The sequence shown here is derived from an EMBL/GenBank/DDBJ whole genome shotgun (WGS) entry which is preliminary data.</text>
</comment>
<evidence type="ECO:0000313" key="16">
    <source>
        <dbReference type="Proteomes" id="UP000546200"/>
    </source>
</evidence>
<dbReference type="PANTHER" id="PTHR45436:SF5">
    <property type="entry name" value="SENSOR HISTIDINE KINASE TRCS"/>
    <property type="match status" value="1"/>
</dbReference>
<evidence type="ECO:0000256" key="2">
    <source>
        <dbReference type="ARBA" id="ARBA00004370"/>
    </source>
</evidence>
<accession>A0A7W9BBV4</accession>
<reference evidence="15 16" key="1">
    <citation type="submission" date="2020-08" db="EMBL/GenBank/DDBJ databases">
        <title>Genomic Encyclopedia of Type Strains, Phase IV (KMG-IV): sequencing the most valuable type-strain genomes for metagenomic binning, comparative biology and taxonomic classification.</title>
        <authorList>
            <person name="Goeker M."/>
        </authorList>
    </citation>
    <scope>NUCLEOTIDE SEQUENCE [LARGE SCALE GENOMIC DNA]</scope>
    <source>
        <strain evidence="15 16">DSM 100044</strain>
    </source>
</reference>
<dbReference type="Proteomes" id="UP000546200">
    <property type="component" value="Unassembled WGS sequence"/>
</dbReference>
<dbReference type="PANTHER" id="PTHR45436">
    <property type="entry name" value="SENSOR HISTIDINE KINASE YKOH"/>
    <property type="match status" value="1"/>
</dbReference>
<dbReference type="AlphaFoldDB" id="A0A7W9BBV4"/>
<dbReference type="Gene3D" id="1.10.287.130">
    <property type="match status" value="1"/>
</dbReference>
<evidence type="ECO:0000256" key="7">
    <source>
        <dbReference type="ARBA" id="ARBA00022777"/>
    </source>
</evidence>
<sequence length="441" mass="46146">MRLAPRSLHGRMLLVSAVATVVALVLAGSVVAGLLGRFVVEGLDRRLDAELTLLASAVDGEGRIDRARLAEHASVLDGGPGWRWRIAGPDGNVGSADFSALDVGPPPPHGRGPDRFNKGPRPMEGASEQGVPVHARQVSLETRRGGVTITAAAPRDVVRRPIRGAVVPLLAALAGIAALLTAAMLVQLRIGLRPLRRLQEQVAAIRDGRASRVDEDQPTELQPLAAELNALAADTRAALSAARGSAANMSHALKTPVATLAIALRDQPGPAEQVARIHRTIRHHLARARADAVNRRTATPLCATVTDVMAAVTAIHRDRHFQVANEVADDLSVAIDAQDLEELLGNVLDNAARFAEARIAIVAVREGRRVIVTVSDDGPGIPPSERGRVAQPGMRLDEQGQGHGFGLSIVAELVALYGGSLMLGEVAGGGLAVSLTLPAAD</sequence>
<dbReference type="PROSITE" id="PS50109">
    <property type="entry name" value="HIS_KIN"/>
    <property type="match status" value="1"/>
</dbReference>
<dbReference type="InterPro" id="IPR050428">
    <property type="entry name" value="TCS_sensor_his_kinase"/>
</dbReference>
<evidence type="ECO:0000256" key="3">
    <source>
        <dbReference type="ARBA" id="ARBA00012438"/>
    </source>
</evidence>
<feature type="domain" description="Histidine kinase" evidence="13">
    <location>
        <begin position="248"/>
        <end position="441"/>
    </location>
</feature>
<keyword evidence="10 12" id="KW-0472">Membrane</keyword>
<dbReference type="InterPro" id="IPR005467">
    <property type="entry name" value="His_kinase_dom"/>
</dbReference>
<comment type="subcellular location">
    <subcellularLocation>
        <location evidence="2">Membrane</location>
    </subcellularLocation>
</comment>
<evidence type="ECO:0000256" key="1">
    <source>
        <dbReference type="ARBA" id="ARBA00000085"/>
    </source>
</evidence>
<keyword evidence="8 12" id="KW-1133">Transmembrane helix</keyword>
<dbReference type="InterPro" id="IPR036890">
    <property type="entry name" value="HATPase_C_sf"/>
</dbReference>
<dbReference type="Gene3D" id="3.30.565.10">
    <property type="entry name" value="Histidine kinase-like ATPase, C-terminal domain"/>
    <property type="match status" value="1"/>
</dbReference>
<dbReference type="EC" id="2.7.13.3" evidence="3"/>
<comment type="catalytic activity">
    <reaction evidence="1">
        <text>ATP + protein L-histidine = ADP + protein N-phospho-L-histidine.</text>
        <dbReference type="EC" id="2.7.13.3"/>
    </reaction>
</comment>
<name>A0A7W9BBV4_9SPHN</name>
<dbReference type="SMART" id="SM00387">
    <property type="entry name" value="HATPase_c"/>
    <property type="match status" value="1"/>
</dbReference>
<keyword evidence="5" id="KW-0808">Transferase</keyword>
<dbReference type="GO" id="GO:0005886">
    <property type="term" value="C:plasma membrane"/>
    <property type="evidence" value="ECO:0007669"/>
    <property type="project" value="TreeGrafter"/>
</dbReference>
<keyword evidence="6 12" id="KW-0812">Transmembrane</keyword>
<evidence type="ECO:0000256" key="4">
    <source>
        <dbReference type="ARBA" id="ARBA00022553"/>
    </source>
</evidence>
<evidence type="ECO:0000259" key="14">
    <source>
        <dbReference type="PROSITE" id="PS50885"/>
    </source>
</evidence>
<evidence type="ECO:0000256" key="5">
    <source>
        <dbReference type="ARBA" id="ARBA00022679"/>
    </source>
</evidence>